<proteinExistence type="predicted"/>
<dbReference type="PROSITE" id="PS50126">
    <property type="entry name" value="S1"/>
    <property type="match status" value="6"/>
</dbReference>
<feature type="domain" description="S1 motif" evidence="6">
    <location>
        <begin position="670"/>
        <end position="739"/>
    </location>
</feature>
<evidence type="ECO:0000313" key="8">
    <source>
        <dbReference type="Proteomes" id="UP000053664"/>
    </source>
</evidence>
<evidence type="ECO:0000256" key="1">
    <source>
        <dbReference type="ARBA" id="ARBA00004604"/>
    </source>
</evidence>
<feature type="domain" description="S1 motif" evidence="6">
    <location>
        <begin position="580"/>
        <end position="650"/>
    </location>
</feature>
<dbReference type="CDD" id="cd05707">
    <property type="entry name" value="S1_Rrp5_repeat_sc11"/>
    <property type="match status" value="1"/>
</dbReference>
<evidence type="ECO:0000256" key="5">
    <source>
        <dbReference type="SAM" id="MobiDB-lite"/>
    </source>
</evidence>
<evidence type="ECO:0000259" key="6">
    <source>
        <dbReference type="PROSITE" id="PS50126"/>
    </source>
</evidence>
<feature type="compositionally biased region" description="Acidic residues" evidence="5">
    <location>
        <begin position="1143"/>
        <end position="1174"/>
    </location>
</feature>
<keyword evidence="3" id="KW-0677">Repeat</keyword>
<accession>A0A061HEX1</accession>
<feature type="compositionally biased region" description="Basic and acidic residues" evidence="5">
    <location>
        <begin position="67"/>
        <end position="79"/>
    </location>
</feature>
<dbReference type="InterPro" id="IPR012340">
    <property type="entry name" value="NA-bd_OB-fold"/>
</dbReference>
<dbReference type="Gene3D" id="2.40.50.140">
    <property type="entry name" value="Nucleic acid-binding proteins"/>
    <property type="match status" value="7"/>
</dbReference>
<dbReference type="FunFam" id="2.40.50.140:FF:000103">
    <property type="entry name" value="protein RRP5 homolog"/>
    <property type="match status" value="2"/>
</dbReference>
<dbReference type="GO" id="GO:0006364">
    <property type="term" value="P:rRNA processing"/>
    <property type="evidence" value="ECO:0007669"/>
    <property type="project" value="UniProtKB-KW"/>
</dbReference>
<dbReference type="GO" id="GO:0003723">
    <property type="term" value="F:RNA binding"/>
    <property type="evidence" value="ECO:0007669"/>
    <property type="project" value="TreeGrafter"/>
</dbReference>
<dbReference type="SMART" id="SM00316">
    <property type="entry name" value="S1"/>
    <property type="match status" value="10"/>
</dbReference>
<feature type="compositionally biased region" description="Acidic residues" evidence="5">
    <location>
        <begin position="1263"/>
        <end position="1275"/>
    </location>
</feature>
<comment type="subcellular location">
    <subcellularLocation>
        <location evidence="1">Nucleus</location>
        <location evidence="1">Nucleolus</location>
    </subcellularLocation>
</comment>
<dbReference type="FunFam" id="2.40.50.140:FF:000159">
    <property type="entry name" value="rRNA biogenesis protein rrp5"/>
    <property type="match status" value="1"/>
</dbReference>
<dbReference type="KEGG" id="pfp:PFL1_03468"/>
<evidence type="ECO:0000256" key="3">
    <source>
        <dbReference type="ARBA" id="ARBA00022737"/>
    </source>
</evidence>
<dbReference type="SUPFAM" id="SSF48452">
    <property type="entry name" value="TPR-like"/>
    <property type="match status" value="1"/>
</dbReference>
<dbReference type="PANTHER" id="PTHR23270">
    <property type="entry name" value="PROGRAMMED CELL DEATH PROTEIN 11 PRE-RRNA PROCESSING PROTEIN RRP5"/>
    <property type="match status" value="1"/>
</dbReference>
<feature type="domain" description="S1 motif" evidence="6">
    <location>
        <begin position="1065"/>
        <end position="1135"/>
    </location>
</feature>
<name>A0A061HEX1_9BASI</name>
<dbReference type="SMART" id="SM00386">
    <property type="entry name" value="HAT"/>
    <property type="match status" value="4"/>
</dbReference>
<dbReference type="Proteomes" id="UP000053664">
    <property type="component" value="Unassembled WGS sequence"/>
</dbReference>
<dbReference type="InterPro" id="IPR003107">
    <property type="entry name" value="HAT"/>
</dbReference>
<keyword evidence="4" id="KW-0539">Nucleus</keyword>
<keyword evidence="2" id="KW-0698">rRNA processing</keyword>
<feature type="region of interest" description="Disordered" evidence="5">
    <location>
        <begin position="188"/>
        <end position="216"/>
    </location>
</feature>
<dbReference type="CDD" id="cd05708">
    <property type="entry name" value="S1_Rrp5_repeat_sc12"/>
    <property type="match status" value="1"/>
</dbReference>
<dbReference type="RefSeq" id="XP_007879176.1">
    <property type="nucleotide sequence ID" value="XM_007880985.1"/>
</dbReference>
<dbReference type="Pfam" id="PF00575">
    <property type="entry name" value="S1"/>
    <property type="match status" value="2"/>
</dbReference>
<dbReference type="InterPro" id="IPR048059">
    <property type="entry name" value="Rrp5_S1_rpt_hs1_sc1"/>
</dbReference>
<dbReference type="EMBL" id="KE361632">
    <property type="protein sequence ID" value="EPQ29181.1"/>
    <property type="molecule type" value="Genomic_DNA"/>
</dbReference>
<feature type="compositionally biased region" description="Basic and acidic residues" evidence="5">
    <location>
        <begin position="123"/>
        <end position="132"/>
    </location>
</feature>
<feature type="region of interest" description="Disordered" evidence="5">
    <location>
        <begin position="1"/>
        <end position="132"/>
    </location>
</feature>
<dbReference type="InterPro" id="IPR057302">
    <property type="entry name" value="Rrp5_S1"/>
</dbReference>
<dbReference type="eggNOG" id="KOG1070">
    <property type="taxonomic scope" value="Eukaryota"/>
</dbReference>
<dbReference type="OrthoDB" id="412781at2759"/>
<dbReference type="FunFam" id="2.40.50.140:FF:000155">
    <property type="entry name" value="rRNA biogenesis protein RRP5"/>
    <property type="match status" value="1"/>
</dbReference>
<dbReference type="InterPro" id="IPR003029">
    <property type="entry name" value="S1_domain"/>
</dbReference>
<feature type="compositionally biased region" description="Basic residues" evidence="5">
    <location>
        <begin position="1282"/>
        <end position="1291"/>
    </location>
</feature>
<dbReference type="InterPro" id="IPR011990">
    <property type="entry name" value="TPR-like_helical_dom_sf"/>
</dbReference>
<feature type="compositionally biased region" description="Acidic residues" evidence="5">
    <location>
        <begin position="1182"/>
        <end position="1214"/>
    </location>
</feature>
<dbReference type="Pfam" id="PF23459">
    <property type="entry name" value="S1_RRP5"/>
    <property type="match status" value="2"/>
</dbReference>
<sequence length="1589" mass="172504">MPGVKRSRDSSAAKASTAASSDAKKQRKSKTDFRPKSATATTTAAPIAAPQEVDFPRGGGSGLTPLEFREAKREARAEIGDQDDALFTDSAAKKQKQKHRDAASSAKAAKKQQTSKDGKKKAVKDAPKKPKVDHIRVEHLNYKRLVPGARVLCSVLAVHPLAVVVSLPNQLLGHIPATQISHQFTERLQRAAEAEDSGDDEDDEDGDEEMADDNARRSAKAIPELRDLFHVGQWLRASVINVHSAGVTKGMGTGREGGEYERESRRVELSIAPHLVNEGVSVTDLSVGSTLSATVSSLEDHGYILDAGIDELSGFLNFKNVAKLPAQFRAGADGKQLQIGSVIEVKVNKIAENRRTFDCTADAEIRDSIVKSGPSVTAVVPGILVQALVTASLGTGLNVKLFGMFDATVDRFHLPPLPEGKSIEDVYKLGSKHKARVIWDLPVPDSDALDGTMSDTERKFGLSLAPHIVQLAPPATQDGLVLSEAYPIGTNVEATVTATDSDWGLSCSVAGCEIAGFVHISQTSDDHVVSLPSTSGPFKVGSRHKARVVGHAPADRLLQLSFRQSVLQKKFMRVSEVAVGEVFPQAVIKKVSSDAIILQLNGNVDGAVFPSHFSDIALKNPEKKFKPGLTVKARVLRVDPNRNRITLTLKKTLVSSELPVVATPDDARVGVITHATVSKVLDSSLLVDFFGQLRAIVPASELADHYVSDLKASYSEGKVVKVRITAVDASSGRITASIKQASAAHLAKINVDAVEVGDKVEATVAAVHQDLAVLTLVPSGIRALISLSILAAKRGVTVDALRESLAEGDKVEGLIAVEKNTEKGLVICGDKLRSNRDKSKAASAAAGNNGQSSMAGYTIGEIVVGRVVRRSPQQHDCMIELSQGGKAILHLTDCADDFSNPEQAVLPEEDEQVRCLLIAEKKQGRIAQASTRPSRLAAVEGTPVDPASIVDPEIESAQDLKKGRKYRGIVKSIADSGVFVSLGRNVVARIQIRELFDSYVKDWKPRFVAGQVVEGTIMDVDEASNKVEMSLKSDPGSSKSGLKEREAALKAKDPAERKLTDYRKGDKVKGFIRGISEFGVFVQIEGTSLSGLCHRSELSDTKEVDAIKAFHVGDRVRAIVLDVNREKRRISFGLKPSYFEAKDFEDSDDDSDDEGDDDDEDSDGDDAGAEDGEQDVSALLEGVDDDSDDEDDDEEADSDDDEGDYIEMMDEDEDVPTRNKGKPTGLSSKAPVPALTLSGGFSWSAPADDSDDDDGASAASGSDSDDAGEGSDDEGAAAAASKRNKRKKGKGKAIEDDLTADLAEKAPQSNTDFERLLLGSPNSSYLWIQFMSFQLQLSDVDKAREVARRAIKVISFREEQERLNVWIALLNLENTYGTDETLEQTFKEAAQVNDALTVHLRMVAIFEQTGKLEQAEDMFKRASKKFGFVPDVWIAWNQMMLRHERADDARLLLPRSLQSLEKRDHVRTITAFALNEFKYGQAERGRTIFEGLVDSYPKRLDLWWQYIDQEAKVANISGVRNLFERVLALKLSSKKAKSVLKKWLEFEKTKGTPEGQQDVLDRARKFVEELKRKEADEDAGEGEGDDDDE</sequence>
<protein>
    <recommendedName>
        <fullName evidence="6">S1 motif domain-containing protein</fullName>
    </recommendedName>
</protein>
<feature type="compositionally biased region" description="Low complexity" evidence="5">
    <location>
        <begin position="12"/>
        <end position="21"/>
    </location>
</feature>
<feature type="domain" description="S1 motif" evidence="6">
    <location>
        <begin position="489"/>
        <end position="563"/>
    </location>
</feature>
<dbReference type="FunFam" id="1.25.40.10:FF:000727">
    <property type="entry name" value="Chromosome 1, whole genome shotgun sequence"/>
    <property type="match status" value="1"/>
</dbReference>
<gene>
    <name evidence="7" type="ORF">PFL1_03468</name>
</gene>
<organism evidence="7 8">
    <name type="scientific">Pseudozyma flocculosa PF-1</name>
    <dbReference type="NCBI Taxonomy" id="1277687"/>
    <lineage>
        <taxon>Eukaryota</taxon>
        <taxon>Fungi</taxon>
        <taxon>Dikarya</taxon>
        <taxon>Basidiomycota</taxon>
        <taxon>Ustilaginomycotina</taxon>
        <taxon>Ustilaginomycetes</taxon>
        <taxon>Ustilaginales</taxon>
        <taxon>Ustilaginaceae</taxon>
        <taxon>Pseudozyma</taxon>
    </lineage>
</organism>
<dbReference type="PANTHER" id="PTHR23270:SF10">
    <property type="entry name" value="PROTEIN RRP5 HOMOLOG"/>
    <property type="match status" value="1"/>
</dbReference>
<feature type="domain" description="S1 motif" evidence="6">
    <location>
        <begin position="288"/>
        <end position="362"/>
    </location>
</feature>
<dbReference type="Gene3D" id="1.25.40.10">
    <property type="entry name" value="Tetratricopeptide repeat domain"/>
    <property type="match status" value="1"/>
</dbReference>
<dbReference type="SUPFAM" id="SSF50249">
    <property type="entry name" value="Nucleic acid-binding proteins"/>
    <property type="match status" value="7"/>
</dbReference>
<feature type="region of interest" description="Disordered" evidence="5">
    <location>
        <begin position="1141"/>
        <end position="1293"/>
    </location>
</feature>
<feature type="compositionally biased region" description="Acidic residues" evidence="5">
    <location>
        <begin position="194"/>
        <end position="212"/>
    </location>
</feature>
<dbReference type="CDD" id="cd05693">
    <property type="entry name" value="S1_Rrp5_repeat_hs1_sc1"/>
    <property type="match status" value="1"/>
</dbReference>
<feature type="compositionally biased region" description="Basic and acidic residues" evidence="5">
    <location>
        <begin position="1"/>
        <end position="11"/>
    </location>
</feature>
<dbReference type="GeneID" id="19317578"/>
<dbReference type="CDD" id="cd05697">
    <property type="entry name" value="S1_Rrp5_repeat_hs5"/>
    <property type="match status" value="1"/>
</dbReference>
<dbReference type="GO" id="GO:0032040">
    <property type="term" value="C:small-subunit processome"/>
    <property type="evidence" value="ECO:0007669"/>
    <property type="project" value="TreeGrafter"/>
</dbReference>
<dbReference type="FunFam" id="2.40.50.140:FF:000148">
    <property type="entry name" value="protein RRP5 homolog isoform X1"/>
    <property type="match status" value="1"/>
</dbReference>
<evidence type="ECO:0000313" key="7">
    <source>
        <dbReference type="EMBL" id="EPQ29181.1"/>
    </source>
</evidence>
<dbReference type="HOGENOM" id="CLU_000845_0_1_1"/>
<evidence type="ECO:0000256" key="2">
    <source>
        <dbReference type="ARBA" id="ARBA00022552"/>
    </source>
</evidence>
<feature type="domain" description="S1 motif" evidence="6">
    <location>
        <begin position="963"/>
        <end position="1032"/>
    </location>
</feature>
<dbReference type="InterPro" id="IPR045209">
    <property type="entry name" value="Rrp5"/>
</dbReference>
<feature type="compositionally biased region" description="Low complexity" evidence="5">
    <location>
        <begin position="38"/>
        <end position="50"/>
    </location>
</feature>
<evidence type="ECO:0000256" key="4">
    <source>
        <dbReference type="ARBA" id="ARBA00023242"/>
    </source>
</evidence>
<reference evidence="7 8" key="1">
    <citation type="journal article" date="2013" name="Plant Cell">
        <title>The transition from a phytopathogenic smut ancestor to an anamorphic biocontrol agent deciphered by comparative whole-genome analysis.</title>
        <authorList>
            <person name="Lefebvre F."/>
            <person name="Joly D.L."/>
            <person name="Labbe C."/>
            <person name="Teichmann B."/>
            <person name="Linning R."/>
            <person name="Belzile F."/>
            <person name="Bakkeren G."/>
            <person name="Belanger R.R."/>
        </authorList>
    </citation>
    <scope>NUCLEOTIDE SEQUENCE [LARGE SCALE GENOMIC DNA]</scope>
    <source>
        <strain evidence="7 8">PF-1</strain>
    </source>
</reference>